<keyword evidence="1" id="KW-0812">Transmembrane</keyword>
<dbReference type="EMBL" id="AZHD01000004">
    <property type="protein sequence ID" value="OAA64558.1"/>
    <property type="molecule type" value="Genomic_DNA"/>
</dbReference>
<comment type="caution">
    <text evidence="2">The sequence shown here is derived from an EMBL/GenBank/DDBJ whole genome shotgun (WGS) entry which is preliminary data.</text>
</comment>
<keyword evidence="3" id="KW-1185">Reference proteome</keyword>
<evidence type="ECO:0000313" key="2">
    <source>
        <dbReference type="EMBL" id="OAA64558.1"/>
    </source>
</evidence>
<evidence type="ECO:0000256" key="1">
    <source>
        <dbReference type="SAM" id="Phobius"/>
    </source>
</evidence>
<gene>
    <name evidence="2" type="ORF">SPI_03205</name>
</gene>
<proteinExistence type="predicted"/>
<evidence type="ECO:0000313" key="3">
    <source>
        <dbReference type="Proteomes" id="UP000076874"/>
    </source>
</evidence>
<dbReference type="Proteomes" id="UP000076874">
    <property type="component" value="Unassembled WGS sequence"/>
</dbReference>
<organism evidence="2 3">
    <name type="scientific">Niveomyces insectorum RCEF 264</name>
    <dbReference type="NCBI Taxonomy" id="1081102"/>
    <lineage>
        <taxon>Eukaryota</taxon>
        <taxon>Fungi</taxon>
        <taxon>Dikarya</taxon>
        <taxon>Ascomycota</taxon>
        <taxon>Pezizomycotina</taxon>
        <taxon>Sordariomycetes</taxon>
        <taxon>Hypocreomycetidae</taxon>
        <taxon>Hypocreales</taxon>
        <taxon>Cordycipitaceae</taxon>
        <taxon>Niveomyces</taxon>
    </lineage>
</organism>
<protein>
    <submittedName>
        <fullName evidence="2">Uncharacterized protein</fullName>
    </submittedName>
</protein>
<dbReference type="AlphaFoldDB" id="A0A167X5M8"/>
<name>A0A167X5M8_9HYPO</name>
<dbReference type="OrthoDB" id="5335659at2759"/>
<sequence>MADQQVSSWTGNSARSFARSFANEPLFRDYVQNVAAELSMRWRRSVHYLNRYIDVNEENATCRRDGLPETTGDALNYKLAAVHDLLQRDLVFCKWALGASEAVFSSSLRFRMIVAGISTCVKVSNALFGVFSRNPAGDVILWGLLATFLPLTLVSILGARLTRSCVVDINAVQALLRTHTLREEHRDALSGTKWATTRRLLDWEASISSTKGYLKGYFQRRVD</sequence>
<feature type="transmembrane region" description="Helical" evidence="1">
    <location>
        <begin position="139"/>
        <end position="159"/>
    </location>
</feature>
<accession>A0A167X5M8</accession>
<keyword evidence="1" id="KW-1133">Transmembrane helix</keyword>
<keyword evidence="1" id="KW-0472">Membrane</keyword>
<reference evidence="2 3" key="1">
    <citation type="journal article" date="2016" name="Genome Biol. Evol.">
        <title>Divergent and convergent evolution of fungal pathogenicity.</title>
        <authorList>
            <person name="Shang Y."/>
            <person name="Xiao G."/>
            <person name="Zheng P."/>
            <person name="Cen K."/>
            <person name="Zhan S."/>
            <person name="Wang C."/>
        </authorList>
    </citation>
    <scope>NUCLEOTIDE SEQUENCE [LARGE SCALE GENOMIC DNA]</scope>
    <source>
        <strain evidence="2 3">RCEF 264</strain>
    </source>
</reference>